<organism evidence="3 4">
    <name type="scientific">Photobacterium lipolyticum</name>
    <dbReference type="NCBI Taxonomy" id="266810"/>
    <lineage>
        <taxon>Bacteria</taxon>
        <taxon>Pseudomonadati</taxon>
        <taxon>Pseudomonadota</taxon>
        <taxon>Gammaproteobacteria</taxon>
        <taxon>Vibrionales</taxon>
        <taxon>Vibrionaceae</taxon>
        <taxon>Photobacterium</taxon>
    </lineage>
</organism>
<accession>A0A2T3MVK3</accession>
<name>A0A2T3MVK3_9GAMM</name>
<evidence type="ECO:0000259" key="1">
    <source>
        <dbReference type="Pfam" id="PF00534"/>
    </source>
</evidence>
<dbReference type="GO" id="GO:1901135">
    <property type="term" value="P:carbohydrate derivative metabolic process"/>
    <property type="evidence" value="ECO:0007669"/>
    <property type="project" value="UniProtKB-ARBA"/>
</dbReference>
<dbReference type="GO" id="GO:0016757">
    <property type="term" value="F:glycosyltransferase activity"/>
    <property type="evidence" value="ECO:0007669"/>
    <property type="project" value="InterPro"/>
</dbReference>
<dbReference type="OrthoDB" id="9792269at2"/>
<sequence length="327" mass="36433">MRILVISNQLSNKNNSVVNPVVKNINKKLSQKGLSIEEYCVDVQNGLVTAYIKLFVFLLLLKFKNRYDIYHVHFGGIQGLITAALHRKKTVISFHGTDLHGGSPLGFAQKLKSRIIRASSLASVYLCNRCTVVSKNLIDFIPDSMCGKINVIPTGVNEENFSPISKEVARKSLNIDSDTTYFLFSDISNSTVKRVDIAEKSIELFRDSGTNAKLLKMSQVPYDRVPLYLYASDYLLITSDKEGSPNIVKEALFCGLSVISTNVGDVKEYVDYTGNGLILKSNDPKEIAGQISQLCLNGPSKSMKYDKNILSLDYIADKYMGIYEKLK</sequence>
<dbReference type="RefSeq" id="WP_107284296.1">
    <property type="nucleotide sequence ID" value="NZ_PYMC01000012.1"/>
</dbReference>
<dbReference type="Pfam" id="PF00534">
    <property type="entry name" value="Glycos_transf_1"/>
    <property type="match status" value="1"/>
</dbReference>
<dbReference type="InterPro" id="IPR001296">
    <property type="entry name" value="Glyco_trans_1"/>
</dbReference>
<evidence type="ECO:0000313" key="3">
    <source>
        <dbReference type="EMBL" id="PSW03863.1"/>
    </source>
</evidence>
<dbReference type="PANTHER" id="PTHR12526">
    <property type="entry name" value="GLYCOSYLTRANSFERASE"/>
    <property type="match status" value="1"/>
</dbReference>
<dbReference type="Proteomes" id="UP000240904">
    <property type="component" value="Unassembled WGS sequence"/>
</dbReference>
<evidence type="ECO:0000259" key="2">
    <source>
        <dbReference type="Pfam" id="PF13439"/>
    </source>
</evidence>
<dbReference type="Pfam" id="PF13439">
    <property type="entry name" value="Glyco_transf_4"/>
    <property type="match status" value="1"/>
</dbReference>
<dbReference type="InterPro" id="IPR028098">
    <property type="entry name" value="Glyco_trans_4-like_N"/>
</dbReference>
<gene>
    <name evidence="3" type="ORF">C9I89_15845</name>
</gene>
<dbReference type="SUPFAM" id="SSF53756">
    <property type="entry name" value="UDP-Glycosyltransferase/glycogen phosphorylase"/>
    <property type="match status" value="1"/>
</dbReference>
<comment type="caution">
    <text evidence="3">The sequence shown here is derived from an EMBL/GenBank/DDBJ whole genome shotgun (WGS) entry which is preliminary data.</text>
</comment>
<dbReference type="Gene3D" id="3.40.50.2000">
    <property type="entry name" value="Glycogen Phosphorylase B"/>
    <property type="match status" value="2"/>
</dbReference>
<dbReference type="CDD" id="cd03801">
    <property type="entry name" value="GT4_PimA-like"/>
    <property type="match status" value="1"/>
</dbReference>
<dbReference type="EMBL" id="PYMC01000012">
    <property type="protein sequence ID" value="PSW03863.1"/>
    <property type="molecule type" value="Genomic_DNA"/>
</dbReference>
<feature type="domain" description="Glycosyltransferase subfamily 4-like N-terminal" evidence="2">
    <location>
        <begin position="60"/>
        <end position="159"/>
    </location>
</feature>
<feature type="domain" description="Glycosyl transferase family 1" evidence="1">
    <location>
        <begin position="209"/>
        <end position="307"/>
    </location>
</feature>
<dbReference type="AlphaFoldDB" id="A0A2T3MVK3"/>
<proteinExistence type="predicted"/>
<evidence type="ECO:0000313" key="4">
    <source>
        <dbReference type="Proteomes" id="UP000240904"/>
    </source>
</evidence>
<evidence type="ECO:0008006" key="5">
    <source>
        <dbReference type="Google" id="ProtNLM"/>
    </source>
</evidence>
<reference evidence="3 4" key="1">
    <citation type="submission" date="2018-03" db="EMBL/GenBank/DDBJ databases">
        <title>Whole genome sequencing of Histamine producing bacteria.</title>
        <authorList>
            <person name="Butler K."/>
        </authorList>
    </citation>
    <scope>NUCLEOTIDE SEQUENCE [LARGE SCALE GENOMIC DNA]</scope>
    <source>
        <strain evidence="3 4">DSM 16190</strain>
    </source>
</reference>
<keyword evidence="4" id="KW-1185">Reference proteome</keyword>
<protein>
    <recommendedName>
        <fullName evidence="5">Glycosyltransferase subfamily 4-like N-terminal domain-containing protein</fullName>
    </recommendedName>
</protein>